<dbReference type="AlphaFoldDB" id="A0A803M038"/>
<dbReference type="SMR" id="A0A803M038"/>
<reference evidence="6" key="1">
    <citation type="journal article" date="2017" name="Nature">
        <title>The genome of Chenopodium quinoa.</title>
        <authorList>
            <person name="Jarvis D.E."/>
            <person name="Ho Y.S."/>
            <person name="Lightfoot D.J."/>
            <person name="Schmoeckel S.M."/>
            <person name="Li B."/>
            <person name="Borm T.J.A."/>
            <person name="Ohyanagi H."/>
            <person name="Mineta K."/>
            <person name="Michell C.T."/>
            <person name="Saber N."/>
            <person name="Kharbatia N.M."/>
            <person name="Rupper R.R."/>
            <person name="Sharp A.R."/>
            <person name="Dally N."/>
            <person name="Boughton B.A."/>
            <person name="Woo Y.H."/>
            <person name="Gao G."/>
            <person name="Schijlen E.G.W.M."/>
            <person name="Guo X."/>
            <person name="Momin A.A."/>
            <person name="Negrao S."/>
            <person name="Al-Babili S."/>
            <person name="Gehring C."/>
            <person name="Roessner U."/>
            <person name="Jung C."/>
            <person name="Murphy K."/>
            <person name="Arold S.T."/>
            <person name="Gojobori T."/>
            <person name="van der Linden C.G."/>
            <person name="van Loo E.N."/>
            <person name="Jellen E.N."/>
            <person name="Maughan P.J."/>
            <person name="Tester M."/>
        </authorList>
    </citation>
    <scope>NUCLEOTIDE SEQUENCE [LARGE SCALE GENOMIC DNA]</scope>
    <source>
        <strain evidence="6">cv. PI 614886</strain>
    </source>
</reference>
<dbReference type="KEGG" id="cqi:110729559"/>
<comment type="similarity">
    <text evidence="1 4">Belongs to the UDP-glycosyltransferase family.</text>
</comment>
<dbReference type="InterPro" id="IPR035595">
    <property type="entry name" value="UDP_glycos_trans_CS"/>
</dbReference>
<dbReference type="InterPro" id="IPR050481">
    <property type="entry name" value="UDP-glycosyltransf_plant"/>
</dbReference>
<dbReference type="PANTHER" id="PTHR48048:SF30">
    <property type="entry name" value="GLYCOSYLTRANSFERASE"/>
    <property type="match status" value="1"/>
</dbReference>
<dbReference type="PROSITE" id="PS00375">
    <property type="entry name" value="UDPGT"/>
    <property type="match status" value="1"/>
</dbReference>
<dbReference type="GeneID" id="110729559"/>
<reference evidence="6" key="2">
    <citation type="submission" date="2021-03" db="UniProtKB">
        <authorList>
            <consortium name="EnsemblPlants"/>
        </authorList>
    </citation>
    <scope>IDENTIFICATION</scope>
</reference>
<evidence type="ECO:0000256" key="3">
    <source>
        <dbReference type="ARBA" id="ARBA00022679"/>
    </source>
</evidence>
<organism evidence="6 7">
    <name type="scientific">Chenopodium quinoa</name>
    <name type="common">Quinoa</name>
    <dbReference type="NCBI Taxonomy" id="63459"/>
    <lineage>
        <taxon>Eukaryota</taxon>
        <taxon>Viridiplantae</taxon>
        <taxon>Streptophyta</taxon>
        <taxon>Embryophyta</taxon>
        <taxon>Tracheophyta</taxon>
        <taxon>Spermatophyta</taxon>
        <taxon>Magnoliopsida</taxon>
        <taxon>eudicotyledons</taxon>
        <taxon>Gunneridae</taxon>
        <taxon>Pentapetalae</taxon>
        <taxon>Caryophyllales</taxon>
        <taxon>Chenopodiaceae</taxon>
        <taxon>Chenopodioideae</taxon>
        <taxon>Atripliceae</taxon>
        <taxon>Chenopodium</taxon>
    </lineage>
</organism>
<protein>
    <recommendedName>
        <fullName evidence="5">Glycosyltransferase</fullName>
        <ecNumber evidence="5">2.4.1.-</ecNumber>
    </recommendedName>
</protein>
<keyword evidence="7" id="KW-1185">Reference proteome</keyword>
<gene>
    <name evidence="6" type="primary">LOC110729559</name>
</gene>
<dbReference type="FunFam" id="3.40.50.2000:FF:000020">
    <property type="entry name" value="Glycosyltransferase"/>
    <property type="match status" value="1"/>
</dbReference>
<accession>A0A803M038</accession>
<proteinExistence type="inferred from homology"/>
<dbReference type="EC" id="2.4.1.-" evidence="5"/>
<dbReference type="Proteomes" id="UP000596660">
    <property type="component" value="Unplaced"/>
</dbReference>
<evidence type="ECO:0000313" key="7">
    <source>
        <dbReference type="Proteomes" id="UP000596660"/>
    </source>
</evidence>
<dbReference type="OMA" id="VALWMHE"/>
<evidence type="ECO:0000256" key="4">
    <source>
        <dbReference type="RuleBase" id="RU003718"/>
    </source>
</evidence>
<dbReference type="OrthoDB" id="5835829at2759"/>
<dbReference type="RefSeq" id="XP_021764993.1">
    <property type="nucleotide sequence ID" value="XM_021909301.1"/>
</dbReference>
<dbReference type="InterPro" id="IPR002213">
    <property type="entry name" value="UDP_glucos_trans"/>
</dbReference>
<dbReference type="PANTHER" id="PTHR48048">
    <property type="entry name" value="GLYCOSYLTRANSFERASE"/>
    <property type="match status" value="1"/>
</dbReference>
<dbReference type="SUPFAM" id="SSF53756">
    <property type="entry name" value="UDP-Glycosyltransferase/glycogen phosphorylase"/>
    <property type="match status" value="1"/>
</dbReference>
<dbReference type="GO" id="GO:0035251">
    <property type="term" value="F:UDP-glucosyltransferase activity"/>
    <property type="evidence" value="ECO:0007669"/>
    <property type="project" value="InterPro"/>
</dbReference>
<name>A0A803M038_CHEQI</name>
<keyword evidence="3 4" id="KW-0808">Transferase</keyword>
<dbReference type="Pfam" id="PF00201">
    <property type="entry name" value="UDPGT"/>
    <property type="match status" value="1"/>
</dbReference>
<dbReference type="Gramene" id="AUR62021089-RA">
    <property type="protein sequence ID" value="AUR62021089-RA:cds"/>
    <property type="gene ID" value="AUR62021089"/>
</dbReference>
<evidence type="ECO:0000256" key="1">
    <source>
        <dbReference type="ARBA" id="ARBA00009995"/>
    </source>
</evidence>
<keyword evidence="2 4" id="KW-0328">Glycosyltransferase</keyword>
<dbReference type="CDD" id="cd03784">
    <property type="entry name" value="GT1_Gtf-like"/>
    <property type="match status" value="1"/>
</dbReference>
<evidence type="ECO:0000256" key="5">
    <source>
        <dbReference type="RuleBase" id="RU362057"/>
    </source>
</evidence>
<dbReference type="EnsemblPlants" id="AUR62021089-RA">
    <property type="protein sequence ID" value="AUR62021089-RA:cds"/>
    <property type="gene ID" value="AUR62021089"/>
</dbReference>
<sequence length="472" mass="52553">MENIVLYPSPGIGHLISMVELGKILLSHSSSISSITILILDFPFITGSYSSYMSSVSSSFPSIKFLSLPSVPLALGDPLKYQNLEHLKFEIFRSNNPNVLESLNSLSPVSAFILDFFCYPAVEVSQSLKIPTYFLFTSSASSLTFFLNFPVFDKISSASFRDLDITLEIPGLYSVPANCMIQPMLDRGGSYREFVKLAETLPKADGIIINTFESLEVRAVKALKQGTCLLDTSVPPVYCIGPLIANRGDGSKNNGEPRHECLKWLDTQPSQSVVYLSFGSRGVFSKEQLWEMAFGLERSGVRFLWVVRAPRREEKGDAFFKPPEPDLDSILPEGFIERTKEKGYVVKSWAPQIDVLGHDSIAGFVSHCGWNSTLEAIDAGVPIVAWPLYAEQRFNRIVLVDEIGIALPMNESKDLFVSSSEIEKRVKQIVHSEERDLIKNRVLDLKDKARDVLKEGGSSNVALTTLMESWKQ</sequence>
<evidence type="ECO:0000313" key="6">
    <source>
        <dbReference type="EnsemblPlants" id="AUR62021089-RA:cds"/>
    </source>
</evidence>
<dbReference type="Gene3D" id="3.40.50.2000">
    <property type="entry name" value="Glycogen Phosphorylase B"/>
    <property type="match status" value="2"/>
</dbReference>
<evidence type="ECO:0000256" key="2">
    <source>
        <dbReference type="ARBA" id="ARBA00022676"/>
    </source>
</evidence>